<evidence type="ECO:0000259" key="6">
    <source>
        <dbReference type="PROSITE" id="PS50977"/>
    </source>
</evidence>
<dbReference type="Proteomes" id="UP000758168">
    <property type="component" value="Unassembled WGS sequence"/>
</dbReference>
<feature type="domain" description="HTH tetR-type" evidence="6">
    <location>
        <begin position="34"/>
        <end position="94"/>
    </location>
</feature>
<name>A0ABS4Z7M4_9ACTN</name>
<dbReference type="InterPro" id="IPR001647">
    <property type="entry name" value="HTH_TetR"/>
</dbReference>
<keyword evidence="2 4" id="KW-0238">DNA-binding</keyword>
<keyword evidence="1" id="KW-0805">Transcription regulation</keyword>
<dbReference type="EMBL" id="JAGIOB010000001">
    <property type="protein sequence ID" value="MBP2417061.1"/>
    <property type="molecule type" value="Genomic_DNA"/>
</dbReference>
<dbReference type="InterPro" id="IPR036271">
    <property type="entry name" value="Tet_transcr_reg_TetR-rel_C_sf"/>
</dbReference>
<keyword evidence="8" id="KW-1185">Reference proteome</keyword>
<dbReference type="PANTHER" id="PTHR30055:SF151">
    <property type="entry name" value="TRANSCRIPTIONAL REGULATORY PROTEIN"/>
    <property type="match status" value="1"/>
</dbReference>
<dbReference type="PANTHER" id="PTHR30055">
    <property type="entry name" value="HTH-TYPE TRANSCRIPTIONAL REGULATOR RUTR"/>
    <property type="match status" value="1"/>
</dbReference>
<evidence type="ECO:0000256" key="2">
    <source>
        <dbReference type="ARBA" id="ARBA00023125"/>
    </source>
</evidence>
<keyword evidence="3" id="KW-0804">Transcription</keyword>
<evidence type="ECO:0000313" key="7">
    <source>
        <dbReference type="EMBL" id="MBP2417061.1"/>
    </source>
</evidence>
<dbReference type="RefSeq" id="WP_210055237.1">
    <property type="nucleotide sequence ID" value="NZ_BAAAMH010000004.1"/>
</dbReference>
<evidence type="ECO:0000256" key="4">
    <source>
        <dbReference type="PROSITE-ProRule" id="PRU00335"/>
    </source>
</evidence>
<gene>
    <name evidence="7" type="ORF">JOF54_001983</name>
</gene>
<dbReference type="InterPro" id="IPR009057">
    <property type="entry name" value="Homeodomain-like_sf"/>
</dbReference>
<dbReference type="Pfam" id="PF00440">
    <property type="entry name" value="TetR_N"/>
    <property type="match status" value="1"/>
</dbReference>
<dbReference type="Gene3D" id="1.10.10.60">
    <property type="entry name" value="Homeodomain-like"/>
    <property type="match status" value="1"/>
</dbReference>
<reference evidence="7 8" key="1">
    <citation type="submission" date="2021-03" db="EMBL/GenBank/DDBJ databases">
        <title>Sequencing the genomes of 1000 actinobacteria strains.</title>
        <authorList>
            <person name="Klenk H.-P."/>
        </authorList>
    </citation>
    <scope>NUCLEOTIDE SEQUENCE [LARGE SCALE GENOMIC DNA]</scope>
    <source>
        <strain evidence="7 8">DSM 12936</strain>
    </source>
</reference>
<dbReference type="Pfam" id="PF02909">
    <property type="entry name" value="TetR_C_1"/>
    <property type="match status" value="1"/>
</dbReference>
<dbReference type="InterPro" id="IPR004111">
    <property type="entry name" value="Repressor_TetR_C"/>
</dbReference>
<dbReference type="Gene3D" id="1.10.357.10">
    <property type="entry name" value="Tetracycline Repressor, domain 2"/>
    <property type="match status" value="1"/>
</dbReference>
<protein>
    <submittedName>
        <fullName evidence="7">AcrR family transcriptional regulator</fullName>
    </submittedName>
</protein>
<dbReference type="PROSITE" id="PS50977">
    <property type="entry name" value="HTH_TETR_2"/>
    <property type="match status" value="1"/>
</dbReference>
<dbReference type="SUPFAM" id="SSF46689">
    <property type="entry name" value="Homeodomain-like"/>
    <property type="match status" value="1"/>
</dbReference>
<feature type="compositionally biased region" description="Polar residues" evidence="5">
    <location>
        <begin position="1"/>
        <end position="15"/>
    </location>
</feature>
<dbReference type="InterPro" id="IPR050109">
    <property type="entry name" value="HTH-type_TetR-like_transc_reg"/>
</dbReference>
<evidence type="ECO:0000313" key="8">
    <source>
        <dbReference type="Proteomes" id="UP000758168"/>
    </source>
</evidence>
<feature type="region of interest" description="Disordered" evidence="5">
    <location>
        <begin position="1"/>
        <end position="31"/>
    </location>
</feature>
<evidence type="ECO:0000256" key="1">
    <source>
        <dbReference type="ARBA" id="ARBA00023015"/>
    </source>
</evidence>
<proteinExistence type="predicted"/>
<comment type="caution">
    <text evidence="7">The sequence shown here is derived from an EMBL/GenBank/DDBJ whole genome shotgun (WGS) entry which is preliminary data.</text>
</comment>
<feature type="DNA-binding region" description="H-T-H motif" evidence="4">
    <location>
        <begin position="57"/>
        <end position="76"/>
    </location>
</feature>
<evidence type="ECO:0000256" key="3">
    <source>
        <dbReference type="ARBA" id="ARBA00023163"/>
    </source>
</evidence>
<evidence type="ECO:0000256" key="5">
    <source>
        <dbReference type="SAM" id="MobiDB-lite"/>
    </source>
</evidence>
<organism evidence="7 8">
    <name type="scientific">Microlunatus capsulatus</name>
    <dbReference type="NCBI Taxonomy" id="99117"/>
    <lineage>
        <taxon>Bacteria</taxon>
        <taxon>Bacillati</taxon>
        <taxon>Actinomycetota</taxon>
        <taxon>Actinomycetes</taxon>
        <taxon>Propionibacteriales</taxon>
        <taxon>Propionibacteriaceae</taxon>
        <taxon>Microlunatus</taxon>
    </lineage>
</organism>
<accession>A0ABS4Z7M4</accession>
<sequence>MTPHQPQQPSPTGTLGAQPAAGPEKAITPGGRRPLDRLLILREAVRFIDAHGRERLTMRRLGAELGVEAMALYRYVPGRDQLLDGVVETVMDELYGLTMELQRPGTWQEFLQQMAHGVRAMAMEHPKIFPLVASRPPAAPWLRPPLRSLRWVEAFLQGLRHYGISNEDSVLVYRAFSTFLLGHLLLESATYAVEPRLDAASDIEFVETNDLAAYPLVMELSPELSLDAFDNEFEDSLEELINRMAVVPR</sequence>
<dbReference type="SUPFAM" id="SSF48498">
    <property type="entry name" value="Tetracyclin repressor-like, C-terminal domain"/>
    <property type="match status" value="1"/>
</dbReference>